<dbReference type="SUPFAM" id="SSF53098">
    <property type="entry name" value="Ribonuclease H-like"/>
    <property type="match status" value="1"/>
</dbReference>
<protein>
    <recommendedName>
        <fullName evidence="1">DUF5641 domain-containing protein</fullName>
    </recommendedName>
</protein>
<reference evidence="2" key="1">
    <citation type="journal article" date="2018" name="Genome Res.">
        <title>The genomic architecture and molecular evolution of ant odorant receptors.</title>
        <authorList>
            <person name="McKenzie S.K."/>
            <person name="Kronauer D.J.C."/>
        </authorList>
    </citation>
    <scope>NUCLEOTIDE SEQUENCE [LARGE SCALE GENOMIC DNA]</scope>
    <source>
        <strain evidence="2">Clonal line C1</strain>
    </source>
</reference>
<sequence length="210" mass="24310">MYSDNGTTFVSVDKELKAAYRSVLQNPDFLNRIATDQISWHFIPPHAPHFGGIWEAGVRSVKHHLRRILGLHTLTFEELYTVLCKIEGCLNSRPLGTLSDSLDDYEALTLGHFLIGSALTVQPETSLLEVNENRLSRWQLFRQITERFWKVWQSDYVNTLQQRSKWAKVQPSLQTGRIVLLRNTTFMQLGAWKNYSMPSWFGRTRPRSDG</sequence>
<proteinExistence type="predicted"/>
<dbReference type="PANTHER" id="PTHR47331">
    <property type="entry name" value="PHD-TYPE DOMAIN-CONTAINING PROTEIN"/>
    <property type="match status" value="1"/>
</dbReference>
<dbReference type="InterPro" id="IPR040676">
    <property type="entry name" value="DUF5641"/>
</dbReference>
<organism evidence="2">
    <name type="scientific">Ooceraea biroi</name>
    <name type="common">Clonal raider ant</name>
    <name type="synonym">Cerapachys biroi</name>
    <dbReference type="NCBI Taxonomy" id="2015173"/>
    <lineage>
        <taxon>Eukaryota</taxon>
        <taxon>Metazoa</taxon>
        <taxon>Ecdysozoa</taxon>
        <taxon>Arthropoda</taxon>
        <taxon>Hexapoda</taxon>
        <taxon>Insecta</taxon>
        <taxon>Pterygota</taxon>
        <taxon>Neoptera</taxon>
        <taxon>Endopterygota</taxon>
        <taxon>Hymenoptera</taxon>
        <taxon>Apocrita</taxon>
        <taxon>Aculeata</taxon>
        <taxon>Formicoidea</taxon>
        <taxon>Formicidae</taxon>
        <taxon>Dorylinae</taxon>
        <taxon>Ooceraea</taxon>
    </lineage>
</organism>
<dbReference type="OrthoDB" id="6615390at2759"/>
<evidence type="ECO:0000259" key="1">
    <source>
        <dbReference type="Pfam" id="PF18701"/>
    </source>
</evidence>
<name>A0A3L8D5N2_OOCBI</name>
<reference evidence="2" key="2">
    <citation type="submission" date="2018-07" db="EMBL/GenBank/DDBJ databases">
        <authorList>
            <person name="Mckenzie S.K."/>
            <person name="Kronauer D.J.C."/>
        </authorList>
    </citation>
    <scope>NUCLEOTIDE SEQUENCE</scope>
    <source>
        <strain evidence="2">Clonal line C1</strain>
    </source>
</reference>
<dbReference type="Proteomes" id="UP000279307">
    <property type="component" value="Chromosome 13"/>
</dbReference>
<evidence type="ECO:0000313" key="2">
    <source>
        <dbReference type="EMBL" id="RLU15323.1"/>
    </source>
</evidence>
<dbReference type="GO" id="GO:0003676">
    <property type="term" value="F:nucleic acid binding"/>
    <property type="evidence" value="ECO:0007669"/>
    <property type="project" value="InterPro"/>
</dbReference>
<feature type="domain" description="DUF5641" evidence="1">
    <location>
        <begin position="136"/>
        <end position="188"/>
    </location>
</feature>
<comment type="caution">
    <text evidence="2">The sequence shown here is derived from an EMBL/GenBank/DDBJ whole genome shotgun (WGS) entry which is preliminary data.</text>
</comment>
<dbReference type="Pfam" id="PF18701">
    <property type="entry name" value="DUF5641"/>
    <property type="match status" value="1"/>
</dbReference>
<dbReference type="EMBL" id="QOIP01000013">
    <property type="protein sequence ID" value="RLU15323.1"/>
    <property type="molecule type" value="Genomic_DNA"/>
</dbReference>
<dbReference type="InterPro" id="IPR036397">
    <property type="entry name" value="RNaseH_sf"/>
</dbReference>
<dbReference type="Gene3D" id="3.30.420.10">
    <property type="entry name" value="Ribonuclease H-like superfamily/Ribonuclease H"/>
    <property type="match status" value="1"/>
</dbReference>
<dbReference type="AlphaFoldDB" id="A0A3L8D5N2"/>
<gene>
    <name evidence="2" type="ORF">DMN91_012317</name>
</gene>
<dbReference type="InterPro" id="IPR012337">
    <property type="entry name" value="RNaseH-like_sf"/>
</dbReference>
<accession>A0A3L8D5N2</accession>